<dbReference type="RefSeq" id="WP_179818171.1">
    <property type="nucleotide sequence ID" value="NZ_JACCCO010000001.1"/>
</dbReference>
<evidence type="ECO:0000313" key="3">
    <source>
        <dbReference type="Proteomes" id="UP000576393"/>
    </source>
</evidence>
<name>A0A852UMA0_9ACTN</name>
<organism evidence="2 3">
    <name type="scientific">Streptosporangium sandarakinum</name>
    <dbReference type="NCBI Taxonomy" id="1260955"/>
    <lineage>
        <taxon>Bacteria</taxon>
        <taxon>Bacillati</taxon>
        <taxon>Actinomycetota</taxon>
        <taxon>Actinomycetes</taxon>
        <taxon>Streptosporangiales</taxon>
        <taxon>Streptosporangiaceae</taxon>
        <taxon>Streptosporangium</taxon>
    </lineage>
</organism>
<sequence length="57" mass="5353">MNTPSRKAAAGTATGQGAHLPSTAPSPAANGTASTPASASYGSNVPATGPMASRAAR</sequence>
<dbReference type="EMBL" id="JACCCO010000001">
    <property type="protein sequence ID" value="NYF38417.1"/>
    <property type="molecule type" value="Genomic_DNA"/>
</dbReference>
<proteinExistence type="predicted"/>
<evidence type="ECO:0000256" key="1">
    <source>
        <dbReference type="SAM" id="MobiDB-lite"/>
    </source>
</evidence>
<evidence type="ECO:0000313" key="2">
    <source>
        <dbReference type="EMBL" id="NYF38417.1"/>
    </source>
</evidence>
<reference evidence="2 3" key="1">
    <citation type="submission" date="2020-07" db="EMBL/GenBank/DDBJ databases">
        <title>Sequencing the genomes of 1000 actinobacteria strains.</title>
        <authorList>
            <person name="Klenk H.-P."/>
        </authorList>
    </citation>
    <scope>NUCLEOTIDE SEQUENCE [LARGE SCALE GENOMIC DNA]</scope>
    <source>
        <strain evidence="2 3">DSM 45763</strain>
    </source>
</reference>
<dbReference type="AlphaFoldDB" id="A0A852UMA0"/>
<comment type="caution">
    <text evidence="2">The sequence shown here is derived from an EMBL/GenBank/DDBJ whole genome shotgun (WGS) entry which is preliminary data.</text>
</comment>
<gene>
    <name evidence="2" type="ORF">HDA43_000576</name>
</gene>
<feature type="compositionally biased region" description="Low complexity" evidence="1">
    <location>
        <begin position="8"/>
        <end position="18"/>
    </location>
</feature>
<accession>A0A852UMA0</accession>
<protein>
    <submittedName>
        <fullName evidence="2">Uncharacterized protein</fullName>
    </submittedName>
</protein>
<keyword evidence="3" id="KW-1185">Reference proteome</keyword>
<feature type="compositionally biased region" description="Polar residues" evidence="1">
    <location>
        <begin position="23"/>
        <end position="46"/>
    </location>
</feature>
<dbReference type="Proteomes" id="UP000576393">
    <property type="component" value="Unassembled WGS sequence"/>
</dbReference>
<feature type="region of interest" description="Disordered" evidence="1">
    <location>
        <begin position="1"/>
        <end position="57"/>
    </location>
</feature>